<reference evidence="1" key="2">
    <citation type="journal article" date="2024" name="Plant">
        <title>Genomic evolution and insights into agronomic trait innovations of Sesamum species.</title>
        <authorList>
            <person name="Miao H."/>
            <person name="Wang L."/>
            <person name="Qu L."/>
            <person name="Liu H."/>
            <person name="Sun Y."/>
            <person name="Le M."/>
            <person name="Wang Q."/>
            <person name="Wei S."/>
            <person name="Zheng Y."/>
            <person name="Lin W."/>
            <person name="Duan Y."/>
            <person name="Cao H."/>
            <person name="Xiong S."/>
            <person name="Wang X."/>
            <person name="Wei L."/>
            <person name="Li C."/>
            <person name="Ma Q."/>
            <person name="Ju M."/>
            <person name="Zhao R."/>
            <person name="Li G."/>
            <person name="Mu C."/>
            <person name="Tian Q."/>
            <person name="Mei H."/>
            <person name="Zhang T."/>
            <person name="Gao T."/>
            <person name="Zhang H."/>
        </authorList>
    </citation>
    <scope>NUCLEOTIDE SEQUENCE</scope>
    <source>
        <strain evidence="1">K16</strain>
    </source>
</reference>
<dbReference type="AlphaFoldDB" id="A0AAE1WGA2"/>
<comment type="caution">
    <text evidence="1">The sequence shown here is derived from an EMBL/GenBank/DDBJ whole genome shotgun (WGS) entry which is preliminary data.</text>
</comment>
<reference evidence="1" key="1">
    <citation type="submission" date="2020-06" db="EMBL/GenBank/DDBJ databases">
        <authorList>
            <person name="Li T."/>
            <person name="Hu X."/>
            <person name="Zhang T."/>
            <person name="Song X."/>
            <person name="Zhang H."/>
            <person name="Dai N."/>
            <person name="Sheng W."/>
            <person name="Hou X."/>
            <person name="Wei L."/>
        </authorList>
    </citation>
    <scope>NUCLEOTIDE SEQUENCE</scope>
    <source>
        <strain evidence="1">K16</strain>
        <tissue evidence="1">Leaf</tissue>
    </source>
</reference>
<dbReference type="PANTHER" id="PTHR34959:SF3">
    <property type="entry name" value="PROTEIN LAZY 1"/>
    <property type="match status" value="1"/>
</dbReference>
<name>A0AAE1WGA2_9LAMI</name>
<dbReference type="GO" id="GO:2000012">
    <property type="term" value="P:regulation of auxin polar transport"/>
    <property type="evidence" value="ECO:0007669"/>
    <property type="project" value="InterPro"/>
</dbReference>
<dbReference type="PANTHER" id="PTHR34959">
    <property type="entry name" value="PROTEIN LAZY 1"/>
    <property type="match status" value="1"/>
</dbReference>
<accession>A0AAE1WGA2</accession>
<dbReference type="GO" id="GO:0009630">
    <property type="term" value="P:gravitropism"/>
    <property type="evidence" value="ECO:0007669"/>
    <property type="project" value="InterPro"/>
</dbReference>
<evidence type="ECO:0000313" key="2">
    <source>
        <dbReference type="Proteomes" id="UP001289374"/>
    </source>
</evidence>
<evidence type="ECO:0000313" key="1">
    <source>
        <dbReference type="EMBL" id="KAK4392857.1"/>
    </source>
</evidence>
<dbReference type="Proteomes" id="UP001289374">
    <property type="component" value="Unassembled WGS sequence"/>
</dbReference>
<keyword evidence="2" id="KW-1185">Reference proteome</keyword>
<proteinExistence type="predicted"/>
<gene>
    <name evidence="1" type="ORF">Sango_1756500</name>
</gene>
<dbReference type="EMBL" id="JACGWL010000010">
    <property type="protein sequence ID" value="KAK4392857.1"/>
    <property type="molecule type" value="Genomic_DNA"/>
</dbReference>
<organism evidence="1 2">
    <name type="scientific">Sesamum angolense</name>
    <dbReference type="NCBI Taxonomy" id="2727404"/>
    <lineage>
        <taxon>Eukaryota</taxon>
        <taxon>Viridiplantae</taxon>
        <taxon>Streptophyta</taxon>
        <taxon>Embryophyta</taxon>
        <taxon>Tracheophyta</taxon>
        <taxon>Spermatophyta</taxon>
        <taxon>Magnoliopsida</taxon>
        <taxon>eudicotyledons</taxon>
        <taxon>Gunneridae</taxon>
        <taxon>Pentapetalae</taxon>
        <taxon>asterids</taxon>
        <taxon>lamiids</taxon>
        <taxon>Lamiales</taxon>
        <taxon>Pedaliaceae</taxon>
        <taxon>Sesamum</taxon>
    </lineage>
</organism>
<evidence type="ECO:0008006" key="3">
    <source>
        <dbReference type="Google" id="ProtNLM"/>
    </source>
</evidence>
<dbReference type="InterPro" id="IPR038928">
    <property type="entry name" value="LAZY1"/>
</dbReference>
<protein>
    <recommendedName>
        <fullName evidence="3">Protein LAZY 1-like</fullName>
    </recommendedName>
</protein>
<sequence length="425" mass="47832">MKFLGWMHRKLMQNSTEPMKNSKTGAHSACLSVQTLFDDQNYHVEPTNNLLQSNINSPKSSHRFKANMVEVLFQEESFEPFDFLAIGTFGRELLNTDPPTPTLSMPNEALTNQQEITEYDLQLINYELEKFLEAEEKEIANDISRRDSEASIITLSSKPITGADPEGHMYMAACPLQNYLFATCVELAEADKEVKKEKTSLEELFKRNNIVHDDPIGKCEGAEQPRKRNAAQFLKKVLKKFHSSSSSSTVSFKNDAAVPISIKKKLSKAIKMFQKKVHPEEMTEKQIAKLQKGYKKDFSDEDARRIGHNENKMVHQAASKKSEKNIMKLSKKSEKNIMKVCPNSICKDASTTTGGHWIKTDSDWVATVKANTSSPILFEFQGGDCLILSHLRVNFSCGKSVQCRVLKLLLLNASSTCVKVIISLA</sequence>